<dbReference type="InterPro" id="IPR018449">
    <property type="entry name" value="NIL_domain"/>
</dbReference>
<dbReference type="EMBL" id="CP028130">
    <property type="protein sequence ID" value="AZZ56394.1"/>
    <property type="molecule type" value="Genomic_DNA"/>
</dbReference>
<evidence type="ECO:0000256" key="11">
    <source>
        <dbReference type="SAM" id="MobiDB-lite"/>
    </source>
</evidence>
<proteinExistence type="inferred from homology"/>
<dbReference type="GO" id="GO:0006865">
    <property type="term" value="P:amino acid transport"/>
    <property type="evidence" value="ECO:0007669"/>
    <property type="project" value="UniProtKB-KW"/>
</dbReference>
<protein>
    <submittedName>
        <fullName evidence="13">Methionine ABC transporter ATP-binding protein</fullName>
    </submittedName>
</protein>
<evidence type="ECO:0000256" key="3">
    <source>
        <dbReference type="ARBA" id="ARBA00022475"/>
    </source>
</evidence>
<dbReference type="Proteomes" id="UP000283946">
    <property type="component" value="Chromosome"/>
</dbReference>
<dbReference type="GO" id="GO:0005524">
    <property type="term" value="F:ATP binding"/>
    <property type="evidence" value="ECO:0007669"/>
    <property type="project" value="UniProtKB-KW"/>
</dbReference>
<keyword evidence="5 13" id="KW-0067">ATP-binding</keyword>
<evidence type="ECO:0000313" key="13">
    <source>
        <dbReference type="EMBL" id="AZZ56394.1"/>
    </source>
</evidence>
<dbReference type="PANTHER" id="PTHR43166">
    <property type="entry name" value="AMINO ACID IMPORT ATP-BINDING PROTEIN"/>
    <property type="match status" value="1"/>
</dbReference>
<dbReference type="InterPro" id="IPR050086">
    <property type="entry name" value="MetN_ABC_transporter-like"/>
</dbReference>
<dbReference type="Gene3D" id="3.40.50.300">
    <property type="entry name" value="P-loop containing nucleotide triphosphate hydrolases"/>
    <property type="match status" value="1"/>
</dbReference>
<evidence type="ECO:0000256" key="6">
    <source>
        <dbReference type="ARBA" id="ARBA00022967"/>
    </source>
</evidence>
<evidence type="ECO:0000259" key="12">
    <source>
        <dbReference type="PROSITE" id="PS50893"/>
    </source>
</evidence>
<name>A0AAD1AGW8_9MICO</name>
<dbReference type="Pfam" id="PF00005">
    <property type="entry name" value="ABC_tran"/>
    <property type="match status" value="1"/>
</dbReference>
<dbReference type="InterPro" id="IPR003593">
    <property type="entry name" value="AAA+_ATPase"/>
</dbReference>
<evidence type="ECO:0000256" key="1">
    <source>
        <dbReference type="ARBA" id="ARBA00005417"/>
    </source>
</evidence>
<comment type="subunit">
    <text evidence="10">Homodimer. Forms a membrane-associated complex with FtsX.</text>
</comment>
<dbReference type="InterPro" id="IPR027417">
    <property type="entry name" value="P-loop_NTPase"/>
</dbReference>
<comment type="function">
    <text evidence="9">Part of the ABC transporter FtsEX involved in cellular division. Has ATPase activity.</text>
</comment>
<dbReference type="InterPro" id="IPR041701">
    <property type="entry name" value="MetN_ABC"/>
</dbReference>
<comment type="similarity">
    <text evidence="1">Belongs to the ABC transporter superfamily.</text>
</comment>
<evidence type="ECO:0000256" key="8">
    <source>
        <dbReference type="ARBA" id="ARBA00023136"/>
    </source>
</evidence>
<keyword evidence="4" id="KW-0547">Nucleotide-binding</keyword>
<feature type="domain" description="ABC transporter" evidence="12">
    <location>
        <begin position="56"/>
        <end position="296"/>
    </location>
</feature>
<dbReference type="FunFam" id="3.40.50.300:FF:000056">
    <property type="entry name" value="Cell division ATP-binding protein FtsE"/>
    <property type="match status" value="1"/>
</dbReference>
<evidence type="ECO:0000256" key="2">
    <source>
        <dbReference type="ARBA" id="ARBA00022448"/>
    </source>
</evidence>
<accession>A0AAD1AGW8</accession>
<dbReference type="SMART" id="SM00382">
    <property type="entry name" value="AAA"/>
    <property type="match status" value="1"/>
</dbReference>
<evidence type="ECO:0000256" key="9">
    <source>
        <dbReference type="ARBA" id="ARBA00054718"/>
    </source>
</evidence>
<dbReference type="PROSITE" id="PS00211">
    <property type="entry name" value="ABC_TRANSPORTER_1"/>
    <property type="match status" value="1"/>
</dbReference>
<dbReference type="InterPro" id="IPR045865">
    <property type="entry name" value="ACT-like_dom_sf"/>
</dbReference>
<dbReference type="InterPro" id="IPR003439">
    <property type="entry name" value="ABC_transporter-like_ATP-bd"/>
</dbReference>
<evidence type="ECO:0000313" key="14">
    <source>
        <dbReference type="Proteomes" id="UP000283946"/>
    </source>
</evidence>
<dbReference type="Pfam" id="PF09383">
    <property type="entry name" value="NIL"/>
    <property type="match status" value="1"/>
</dbReference>
<keyword evidence="7" id="KW-0029">Amino-acid transport</keyword>
<keyword evidence="8" id="KW-0472">Membrane</keyword>
<dbReference type="GO" id="GO:0005886">
    <property type="term" value="C:plasma membrane"/>
    <property type="evidence" value="ECO:0007669"/>
    <property type="project" value="UniProtKB-ARBA"/>
</dbReference>
<dbReference type="GO" id="GO:0016887">
    <property type="term" value="F:ATP hydrolysis activity"/>
    <property type="evidence" value="ECO:0007669"/>
    <property type="project" value="InterPro"/>
</dbReference>
<dbReference type="InterPro" id="IPR017871">
    <property type="entry name" value="ABC_transporter-like_CS"/>
</dbReference>
<keyword evidence="6" id="KW-1278">Translocase</keyword>
<evidence type="ECO:0000256" key="10">
    <source>
        <dbReference type="ARBA" id="ARBA00063837"/>
    </source>
</evidence>
<dbReference type="AlphaFoldDB" id="A0AAD1AGW8"/>
<organism evidence="13 14">
    <name type="scientific">Rathayibacter iranicus</name>
    <dbReference type="NCBI Taxonomy" id="59737"/>
    <lineage>
        <taxon>Bacteria</taxon>
        <taxon>Bacillati</taxon>
        <taxon>Actinomycetota</taxon>
        <taxon>Actinomycetes</taxon>
        <taxon>Micrococcales</taxon>
        <taxon>Microbacteriaceae</taxon>
        <taxon>Rathayibacter</taxon>
    </lineage>
</organism>
<gene>
    <name evidence="13" type="ORF">C7V51_11290</name>
</gene>
<evidence type="ECO:0000256" key="7">
    <source>
        <dbReference type="ARBA" id="ARBA00022970"/>
    </source>
</evidence>
<dbReference type="SUPFAM" id="SSF55021">
    <property type="entry name" value="ACT-like"/>
    <property type="match status" value="1"/>
</dbReference>
<dbReference type="SMART" id="SM00930">
    <property type="entry name" value="NIL"/>
    <property type="match status" value="1"/>
</dbReference>
<dbReference type="PANTHER" id="PTHR43166:SF30">
    <property type="entry name" value="METHIONINE IMPORT ATP-BINDING PROTEIN METN"/>
    <property type="match status" value="1"/>
</dbReference>
<evidence type="ECO:0000256" key="5">
    <source>
        <dbReference type="ARBA" id="ARBA00022840"/>
    </source>
</evidence>
<keyword evidence="3" id="KW-1003">Cell membrane</keyword>
<sequence length="393" mass="42265">MSRELREIGPFGRNPLPRQHISTGSAHLATFRGKARQGAAGQGRRDRQKGRTVPLIRLTDVRKVYPGRGAAPTAAVDGVSLEIETGDVYGVIGYSGAGKSTLARLINALEPATSGSIEIDGRETVGLPERELRRLRLGIGMIFQQFNLFGSKTVQQNVAYPLQVAGVSRRQQRSRVEEMLRFVGLSDRARSYPEQLSGGQKQRVGIARALAASPRILLADEATSALDPDTTGEVLALLRRINEELGVTIVAITHEMDVVQQLATKVAVMESGRIVERGPVFDVFSAPREPVTRRFVSTVVRSLPSAAEAAVLRARHSGRLVTLSFSDDSASQGTVFAEIAAAGVPLELVYGGITDVRGRTFGHLTLALDAPDDVVDPLLARLGGRVALSEVPR</sequence>
<dbReference type="SUPFAM" id="SSF52540">
    <property type="entry name" value="P-loop containing nucleoside triphosphate hydrolases"/>
    <property type="match status" value="1"/>
</dbReference>
<dbReference type="PROSITE" id="PS50893">
    <property type="entry name" value="ABC_TRANSPORTER_2"/>
    <property type="match status" value="1"/>
</dbReference>
<dbReference type="Gene3D" id="3.30.70.260">
    <property type="match status" value="1"/>
</dbReference>
<keyword evidence="2" id="KW-0813">Transport</keyword>
<evidence type="ECO:0000256" key="4">
    <source>
        <dbReference type="ARBA" id="ARBA00022741"/>
    </source>
</evidence>
<feature type="region of interest" description="Disordered" evidence="11">
    <location>
        <begin position="1"/>
        <end position="20"/>
    </location>
</feature>
<reference evidence="13 14" key="1">
    <citation type="submission" date="2018-03" db="EMBL/GenBank/DDBJ databases">
        <title>Bacteriophage NCPPB3778 and a type I-E CRISPR drive the evolution of the US Biological Select Agent, Rathayibacter toxicus.</title>
        <authorList>
            <person name="Davis E.W.II."/>
            <person name="Tabima J.F."/>
            <person name="Weisberg A.J."/>
            <person name="Dantas Lopes L."/>
            <person name="Wiseman M.S."/>
            <person name="Wiseman M.S."/>
            <person name="Pupko T."/>
            <person name="Belcher M.S."/>
            <person name="Sechler A.J."/>
            <person name="Tancos M.A."/>
            <person name="Schroeder B.K."/>
            <person name="Murray T.D."/>
            <person name="Luster D.G."/>
            <person name="Schneider W.L."/>
            <person name="Rogers E."/>
            <person name="Andreote F.D."/>
            <person name="Grunwald N.J."/>
            <person name="Putnam M.L."/>
            <person name="Chang J.H."/>
        </authorList>
    </citation>
    <scope>NUCLEOTIDE SEQUENCE [LARGE SCALE GENOMIC DNA]</scope>
    <source>
        <strain evidence="13 14">NCCPB 2253</strain>
    </source>
</reference>
<dbReference type="CDD" id="cd03258">
    <property type="entry name" value="ABC_MetN_methionine_transporter"/>
    <property type="match status" value="1"/>
</dbReference>
<dbReference type="KEGG" id="ria:C7V51_11290"/>